<dbReference type="RefSeq" id="WP_119657403.1">
    <property type="nucleotide sequence ID" value="NZ_JBHUOI010000072.1"/>
</dbReference>
<dbReference type="AlphaFoldDB" id="A0A418QLX6"/>
<dbReference type="PANTHER" id="PTHR30203:SF30">
    <property type="entry name" value="OUTER MEMBRANE PROTEIN-RELATED"/>
    <property type="match status" value="1"/>
</dbReference>
<evidence type="ECO:0000313" key="2">
    <source>
        <dbReference type="Proteomes" id="UP000284250"/>
    </source>
</evidence>
<dbReference type="Proteomes" id="UP000284250">
    <property type="component" value="Unassembled WGS sequence"/>
</dbReference>
<proteinExistence type="predicted"/>
<dbReference type="GO" id="GO:0015562">
    <property type="term" value="F:efflux transmembrane transporter activity"/>
    <property type="evidence" value="ECO:0007669"/>
    <property type="project" value="InterPro"/>
</dbReference>
<dbReference type="InterPro" id="IPR010131">
    <property type="entry name" value="MdtP/NodT-like"/>
</dbReference>
<gene>
    <name evidence="1" type="ORF">D0T11_19040</name>
</gene>
<keyword evidence="2" id="KW-1185">Reference proteome</keyword>
<evidence type="ECO:0008006" key="3">
    <source>
        <dbReference type="Google" id="ProtNLM"/>
    </source>
</evidence>
<evidence type="ECO:0000313" key="1">
    <source>
        <dbReference type="EMBL" id="RIY06226.1"/>
    </source>
</evidence>
<dbReference type="Gene3D" id="1.20.1600.10">
    <property type="entry name" value="Outer membrane efflux proteins (OEP)"/>
    <property type="match status" value="1"/>
</dbReference>
<sequence>MTTNLCGLDSYQRIFELQQREVAPLNQAVSVSDDLFRANYATYLEVVTAQRNVLEAELNLTNARRQQLLLLINLYRALAGGWTPPWTGE</sequence>
<organism evidence="1 2">
    <name type="scientific">Hymenobacter rubripertinctus</name>
    <dbReference type="NCBI Taxonomy" id="2029981"/>
    <lineage>
        <taxon>Bacteria</taxon>
        <taxon>Pseudomonadati</taxon>
        <taxon>Bacteroidota</taxon>
        <taxon>Cytophagia</taxon>
        <taxon>Cytophagales</taxon>
        <taxon>Hymenobacteraceae</taxon>
        <taxon>Hymenobacter</taxon>
    </lineage>
</organism>
<dbReference type="SUPFAM" id="SSF56954">
    <property type="entry name" value="Outer membrane efflux proteins (OEP)"/>
    <property type="match status" value="1"/>
</dbReference>
<dbReference type="EMBL" id="QYCN01000042">
    <property type="protein sequence ID" value="RIY06226.1"/>
    <property type="molecule type" value="Genomic_DNA"/>
</dbReference>
<dbReference type="OrthoDB" id="9770517at2"/>
<comment type="caution">
    <text evidence="1">The sequence shown here is derived from an EMBL/GenBank/DDBJ whole genome shotgun (WGS) entry which is preliminary data.</text>
</comment>
<accession>A0A418QLX6</accession>
<name>A0A418QLX6_9BACT</name>
<protein>
    <recommendedName>
        <fullName evidence="3">TolC family protein</fullName>
    </recommendedName>
</protein>
<dbReference type="PANTHER" id="PTHR30203">
    <property type="entry name" value="OUTER MEMBRANE CATION EFFLUX PROTEIN"/>
    <property type="match status" value="1"/>
</dbReference>
<reference evidence="1 2" key="1">
    <citation type="submission" date="2019-01" db="EMBL/GenBank/DDBJ databases">
        <title>Hymenobacter humicola sp. nov., isolated from soils in Antarctica.</title>
        <authorList>
            <person name="Sedlacek I."/>
            <person name="Holochova P."/>
            <person name="Kralova S."/>
            <person name="Pantucek R."/>
            <person name="Stankova E."/>
            <person name="Vrbovska V."/>
            <person name="Kristofova L."/>
            <person name="Svec P."/>
            <person name="Busse H.-J."/>
        </authorList>
    </citation>
    <scope>NUCLEOTIDE SEQUENCE [LARGE SCALE GENOMIC DNA]</scope>
    <source>
        <strain evidence="1 2">CCM 8852</strain>
    </source>
</reference>